<feature type="compositionally biased region" description="Basic residues" evidence="1">
    <location>
        <begin position="33"/>
        <end position="48"/>
    </location>
</feature>
<keyword evidence="3" id="KW-1185">Reference proteome</keyword>
<protein>
    <submittedName>
        <fullName evidence="2">Uncharacterized protein</fullName>
    </submittedName>
</protein>
<feature type="compositionally biased region" description="Low complexity" evidence="1">
    <location>
        <begin position="18"/>
        <end position="32"/>
    </location>
</feature>
<dbReference type="Proteomes" id="UP000013827">
    <property type="component" value="Unassembled WGS sequence"/>
</dbReference>
<feature type="region of interest" description="Disordered" evidence="1">
    <location>
        <begin position="1"/>
        <end position="52"/>
    </location>
</feature>
<name>A0A0D3J6I0_EMIH1</name>
<dbReference type="EnsemblProtists" id="EOD19115">
    <property type="protein sequence ID" value="EOD19115"/>
    <property type="gene ID" value="EMIHUDRAFT_458815"/>
</dbReference>
<evidence type="ECO:0000256" key="1">
    <source>
        <dbReference type="SAM" id="MobiDB-lite"/>
    </source>
</evidence>
<evidence type="ECO:0000313" key="3">
    <source>
        <dbReference type="Proteomes" id="UP000013827"/>
    </source>
</evidence>
<organism evidence="2 3">
    <name type="scientific">Emiliania huxleyi (strain CCMP1516)</name>
    <dbReference type="NCBI Taxonomy" id="280463"/>
    <lineage>
        <taxon>Eukaryota</taxon>
        <taxon>Haptista</taxon>
        <taxon>Haptophyta</taxon>
        <taxon>Prymnesiophyceae</taxon>
        <taxon>Isochrysidales</taxon>
        <taxon>Noelaerhabdaceae</taxon>
        <taxon>Emiliania</taxon>
    </lineage>
</organism>
<accession>A0A0D3J6I0</accession>
<evidence type="ECO:0000313" key="2">
    <source>
        <dbReference type="EnsemblProtists" id="EOD19115"/>
    </source>
</evidence>
<feature type="compositionally biased region" description="Polar residues" evidence="1">
    <location>
        <begin position="1"/>
        <end position="13"/>
    </location>
</feature>
<sequence length="193" mass="19795">MSRSSTRATSPVRSPTLARRCAQAAHSSSSRSRLLRSRARGPAPHRRHGDVVAPLGCSPRVLAPLVRASDGGVGTAGRHRAVAGGAGASRPLFDVNRRPRRGVRAEAPSLGDAAAVLAAAASGVLALPAAAADHARGVPVKLRRRAGTRDLAPRRGDRLHRVGGAPPLTAITPFGVVAHCGCSARAASTVYFP</sequence>
<proteinExistence type="predicted"/>
<reference evidence="3" key="1">
    <citation type="journal article" date="2013" name="Nature">
        <title>Pan genome of the phytoplankton Emiliania underpins its global distribution.</title>
        <authorList>
            <person name="Read B.A."/>
            <person name="Kegel J."/>
            <person name="Klute M.J."/>
            <person name="Kuo A."/>
            <person name="Lefebvre S.C."/>
            <person name="Maumus F."/>
            <person name="Mayer C."/>
            <person name="Miller J."/>
            <person name="Monier A."/>
            <person name="Salamov A."/>
            <person name="Young J."/>
            <person name="Aguilar M."/>
            <person name="Claverie J.M."/>
            <person name="Frickenhaus S."/>
            <person name="Gonzalez K."/>
            <person name="Herman E.K."/>
            <person name="Lin Y.C."/>
            <person name="Napier J."/>
            <person name="Ogata H."/>
            <person name="Sarno A.F."/>
            <person name="Shmutz J."/>
            <person name="Schroeder D."/>
            <person name="de Vargas C."/>
            <person name="Verret F."/>
            <person name="von Dassow P."/>
            <person name="Valentin K."/>
            <person name="Van de Peer Y."/>
            <person name="Wheeler G."/>
            <person name="Dacks J.B."/>
            <person name="Delwiche C.F."/>
            <person name="Dyhrman S.T."/>
            <person name="Glockner G."/>
            <person name="John U."/>
            <person name="Richards T."/>
            <person name="Worden A.Z."/>
            <person name="Zhang X."/>
            <person name="Grigoriev I.V."/>
            <person name="Allen A.E."/>
            <person name="Bidle K."/>
            <person name="Borodovsky M."/>
            <person name="Bowler C."/>
            <person name="Brownlee C."/>
            <person name="Cock J.M."/>
            <person name="Elias M."/>
            <person name="Gladyshev V.N."/>
            <person name="Groth M."/>
            <person name="Guda C."/>
            <person name="Hadaegh A."/>
            <person name="Iglesias-Rodriguez M.D."/>
            <person name="Jenkins J."/>
            <person name="Jones B.M."/>
            <person name="Lawson T."/>
            <person name="Leese F."/>
            <person name="Lindquist E."/>
            <person name="Lobanov A."/>
            <person name="Lomsadze A."/>
            <person name="Malik S.B."/>
            <person name="Marsh M.E."/>
            <person name="Mackinder L."/>
            <person name="Mock T."/>
            <person name="Mueller-Roeber B."/>
            <person name="Pagarete A."/>
            <person name="Parker M."/>
            <person name="Probert I."/>
            <person name="Quesneville H."/>
            <person name="Raines C."/>
            <person name="Rensing S.A."/>
            <person name="Riano-Pachon D.M."/>
            <person name="Richier S."/>
            <person name="Rokitta S."/>
            <person name="Shiraiwa Y."/>
            <person name="Soanes D.M."/>
            <person name="van der Giezen M."/>
            <person name="Wahlund T.M."/>
            <person name="Williams B."/>
            <person name="Wilson W."/>
            <person name="Wolfe G."/>
            <person name="Wurch L.L."/>
        </authorList>
    </citation>
    <scope>NUCLEOTIDE SEQUENCE</scope>
</reference>
<dbReference type="PaxDb" id="2903-EOD19115"/>
<dbReference type="AlphaFoldDB" id="A0A0D3J6I0"/>
<reference evidence="2" key="2">
    <citation type="submission" date="2024-10" db="UniProtKB">
        <authorList>
            <consortium name="EnsemblProtists"/>
        </authorList>
    </citation>
    <scope>IDENTIFICATION</scope>
</reference>